<accession>A0AAD9JY59</accession>
<reference evidence="5" key="1">
    <citation type="journal article" date="2023" name="Mol. Biol. Evol.">
        <title>Third-Generation Sequencing Reveals the Adaptive Role of the Epigenome in Three Deep-Sea Polychaetes.</title>
        <authorList>
            <person name="Perez M."/>
            <person name="Aroh O."/>
            <person name="Sun Y."/>
            <person name="Lan Y."/>
            <person name="Juniper S.K."/>
            <person name="Young C.R."/>
            <person name="Angers B."/>
            <person name="Qian P.Y."/>
        </authorList>
    </citation>
    <scope>NUCLEOTIDE SEQUENCE</scope>
    <source>
        <strain evidence="5">P08H-3</strain>
    </source>
</reference>
<gene>
    <name evidence="5" type="ORF">LSH36_128g01012</name>
</gene>
<evidence type="ECO:0000313" key="6">
    <source>
        <dbReference type="Proteomes" id="UP001208570"/>
    </source>
</evidence>
<dbReference type="Pfam" id="PF16915">
    <property type="entry name" value="Eryth_link_C"/>
    <property type="match status" value="1"/>
</dbReference>
<dbReference type="EMBL" id="JAODUP010000128">
    <property type="protein sequence ID" value="KAK2160648.1"/>
    <property type="molecule type" value="Genomic_DNA"/>
</dbReference>
<keyword evidence="6" id="KW-1185">Reference proteome</keyword>
<feature type="domain" description="Annelid erythrocruorin linker subunit C-terminal" evidence="4">
    <location>
        <begin position="111"/>
        <end position="231"/>
    </location>
</feature>
<dbReference type="InterPro" id="IPR036153">
    <property type="entry name" value="Eryth_link_C_sf"/>
</dbReference>
<keyword evidence="3" id="KW-0732">Signal</keyword>
<evidence type="ECO:0000256" key="3">
    <source>
        <dbReference type="SAM" id="SignalP"/>
    </source>
</evidence>
<comment type="caution">
    <text evidence="5">The sequence shown here is derived from an EMBL/GenBank/DDBJ whole genome shotgun (WGS) entry which is preliminary data.</text>
</comment>
<dbReference type="SMART" id="SM00192">
    <property type="entry name" value="LDLa"/>
    <property type="match status" value="1"/>
</dbReference>
<dbReference type="InterPro" id="IPR002172">
    <property type="entry name" value="LDrepeatLR_classA_rpt"/>
</dbReference>
<evidence type="ECO:0000256" key="2">
    <source>
        <dbReference type="PROSITE-ProRule" id="PRU00124"/>
    </source>
</evidence>
<dbReference type="AlphaFoldDB" id="A0AAD9JY59"/>
<feature type="signal peptide" evidence="3">
    <location>
        <begin position="1"/>
        <end position="16"/>
    </location>
</feature>
<dbReference type="Pfam" id="PF00057">
    <property type="entry name" value="Ldl_recept_a"/>
    <property type="match status" value="1"/>
</dbReference>
<evidence type="ECO:0000256" key="1">
    <source>
        <dbReference type="ARBA" id="ARBA00023157"/>
    </source>
</evidence>
<evidence type="ECO:0000313" key="5">
    <source>
        <dbReference type="EMBL" id="KAK2160648.1"/>
    </source>
</evidence>
<dbReference type="PROSITE" id="PS50068">
    <property type="entry name" value="LDLRA_2"/>
    <property type="match status" value="1"/>
</dbReference>
<proteinExistence type="predicted"/>
<comment type="caution">
    <text evidence="2">Lacks conserved residue(s) required for the propagation of feature annotation.</text>
</comment>
<dbReference type="InterPro" id="IPR036055">
    <property type="entry name" value="LDL_receptor-like_sf"/>
</dbReference>
<sequence length="258" mass="29110">MMKLLVLACLVVVTSASQRFEDLGEEIASLSVDVLAFDAKLMDRVQHADERAAEMSWYTSRIDTMKGYGCKKDGELQCGGDKPKCISRLLICDKEKDCPNGIDESQCKIFTPVGSKWKAKFFDDTCTKRKPKEIIFTIEEYKVPVELLSYPEVKATGYVEASNDDFSYSTSLKLEGVMDLKPGNNKLYFNPPESDGLAIECIFNGVYDDHCHGVITYVTSGKPCAYFTMTKILKTRNDIRPHLPPQIEIRNENEDAHF</sequence>
<dbReference type="CDD" id="cd00112">
    <property type="entry name" value="LDLa"/>
    <property type="match status" value="1"/>
</dbReference>
<keyword evidence="1 2" id="KW-1015">Disulfide bond</keyword>
<organism evidence="5 6">
    <name type="scientific">Paralvinella palmiformis</name>
    <dbReference type="NCBI Taxonomy" id="53620"/>
    <lineage>
        <taxon>Eukaryota</taxon>
        <taxon>Metazoa</taxon>
        <taxon>Spiralia</taxon>
        <taxon>Lophotrochozoa</taxon>
        <taxon>Annelida</taxon>
        <taxon>Polychaeta</taxon>
        <taxon>Sedentaria</taxon>
        <taxon>Canalipalpata</taxon>
        <taxon>Terebellida</taxon>
        <taxon>Terebelliformia</taxon>
        <taxon>Alvinellidae</taxon>
        <taxon>Paralvinella</taxon>
    </lineage>
</organism>
<feature type="disulfide bond" evidence="2">
    <location>
        <begin position="92"/>
        <end position="107"/>
    </location>
</feature>
<feature type="chain" id="PRO_5042274024" description="Annelid erythrocruorin linker subunit C-terminal domain-containing protein" evidence="3">
    <location>
        <begin position="17"/>
        <end position="258"/>
    </location>
</feature>
<dbReference type="InterPro" id="IPR031639">
    <property type="entry name" value="Eryth_link_C"/>
</dbReference>
<dbReference type="SUPFAM" id="SSF57424">
    <property type="entry name" value="LDL receptor-like module"/>
    <property type="match status" value="1"/>
</dbReference>
<evidence type="ECO:0000259" key="4">
    <source>
        <dbReference type="Pfam" id="PF16915"/>
    </source>
</evidence>
<name>A0AAD9JY59_9ANNE</name>
<dbReference type="Gene3D" id="2.40.128.620">
    <property type="match status" value="1"/>
</dbReference>
<protein>
    <recommendedName>
        <fullName evidence="4">Annelid erythrocruorin linker subunit C-terminal domain-containing protein</fullName>
    </recommendedName>
</protein>
<dbReference type="SUPFAM" id="SSF141480">
    <property type="entry name" value="Extracellular hemoglobin linker subunit, receptor domain"/>
    <property type="match status" value="1"/>
</dbReference>
<dbReference type="Proteomes" id="UP001208570">
    <property type="component" value="Unassembled WGS sequence"/>
</dbReference>